<evidence type="ECO:0000313" key="1">
    <source>
        <dbReference type="EMBL" id="OEL17240.1"/>
    </source>
</evidence>
<sequence length="124" mass="13302">MEGGGGGGESPNGVVIDPVWYGGGEGFYNRDAELNDVVCALCDDGGLLLWWQQSDSFLTANMRIVFRCSDVTMTPAAASTTRCALAHSFTPGSAEAARCRVRIAAGRPSWCRGPHRPRVLVFHD</sequence>
<comment type="caution">
    <text evidence="1">The sequence shown here is derived from an EMBL/GenBank/DDBJ whole genome shotgun (WGS) entry which is preliminary data.</text>
</comment>
<reference evidence="1 2" key="1">
    <citation type="submission" date="2016-09" db="EMBL/GenBank/DDBJ databases">
        <title>The draft genome of Dichanthelium oligosanthes: A C3 panicoid grass species.</title>
        <authorList>
            <person name="Studer A.J."/>
            <person name="Schnable J.C."/>
            <person name="Brutnell T.P."/>
        </authorList>
    </citation>
    <scope>NUCLEOTIDE SEQUENCE [LARGE SCALE GENOMIC DNA]</scope>
    <source>
        <strain evidence="2">cv. Kellogg 1175</strain>
        <tissue evidence="1">Leaf</tissue>
    </source>
</reference>
<dbReference type="OrthoDB" id="642130at2759"/>
<accession>A0A1E5UWL0</accession>
<gene>
    <name evidence="1" type="ORF">BAE44_0021742</name>
</gene>
<protein>
    <submittedName>
        <fullName evidence="1">Uncharacterized protein</fullName>
    </submittedName>
</protein>
<proteinExistence type="predicted"/>
<organism evidence="1 2">
    <name type="scientific">Dichanthelium oligosanthes</name>
    <dbReference type="NCBI Taxonomy" id="888268"/>
    <lineage>
        <taxon>Eukaryota</taxon>
        <taxon>Viridiplantae</taxon>
        <taxon>Streptophyta</taxon>
        <taxon>Embryophyta</taxon>
        <taxon>Tracheophyta</taxon>
        <taxon>Spermatophyta</taxon>
        <taxon>Magnoliopsida</taxon>
        <taxon>Liliopsida</taxon>
        <taxon>Poales</taxon>
        <taxon>Poaceae</taxon>
        <taxon>PACMAD clade</taxon>
        <taxon>Panicoideae</taxon>
        <taxon>Panicodae</taxon>
        <taxon>Paniceae</taxon>
        <taxon>Dichantheliinae</taxon>
        <taxon>Dichanthelium</taxon>
    </lineage>
</organism>
<dbReference type="EMBL" id="LWDX02060540">
    <property type="protein sequence ID" value="OEL17240.1"/>
    <property type="molecule type" value="Genomic_DNA"/>
</dbReference>
<evidence type="ECO:0000313" key="2">
    <source>
        <dbReference type="Proteomes" id="UP000095767"/>
    </source>
</evidence>
<dbReference type="STRING" id="888268.A0A1E5UWL0"/>
<dbReference type="AlphaFoldDB" id="A0A1E5UWL0"/>
<dbReference type="Proteomes" id="UP000095767">
    <property type="component" value="Unassembled WGS sequence"/>
</dbReference>
<keyword evidence="2" id="KW-1185">Reference proteome</keyword>
<name>A0A1E5UWL0_9POAL</name>